<dbReference type="PRINTS" id="PR00080">
    <property type="entry name" value="SDRFAMILY"/>
</dbReference>
<comment type="caution">
    <text evidence="14">The sequence shown here is derived from an EMBL/GenBank/DDBJ whole genome shotgun (WGS) entry which is preliminary data.</text>
</comment>
<dbReference type="InParanoid" id="A0A1E5R7L2"/>
<dbReference type="Proteomes" id="UP000095728">
    <property type="component" value="Unassembled WGS sequence"/>
</dbReference>
<evidence type="ECO:0000256" key="6">
    <source>
        <dbReference type="ARBA" id="ARBA00022857"/>
    </source>
</evidence>
<evidence type="ECO:0000256" key="3">
    <source>
        <dbReference type="ARBA" id="ARBA00022692"/>
    </source>
</evidence>
<dbReference type="EMBL" id="LPNM01000009">
    <property type="protein sequence ID" value="OEJ82884.1"/>
    <property type="molecule type" value="Genomic_DNA"/>
</dbReference>
<dbReference type="Gene3D" id="3.40.50.720">
    <property type="entry name" value="NAD(P)-binding Rossmann-like Domain"/>
    <property type="match status" value="1"/>
</dbReference>
<dbReference type="FunCoup" id="A0A1E5R7L2">
    <property type="interactions" value="703"/>
</dbReference>
<comment type="function">
    <text evidence="12">Component of the microsomal membrane bound fatty acid elongation system, which produces the 26-carbon very long-chain fatty acids (VLCFA) from palmitate. Catalyzes the reduction of the 3-ketoacyl-CoA intermediate that is formed in each cycle of fatty acid elongation. VLCFAs serve as precursors for ceramide and sphingolipids.</text>
</comment>
<evidence type="ECO:0000256" key="9">
    <source>
        <dbReference type="ARBA" id="ARBA00023098"/>
    </source>
</evidence>
<dbReference type="UniPathway" id="UPA00094"/>
<gene>
    <name evidence="14" type="ORF">AWRI3579_g3264</name>
</gene>
<organism evidence="14 15">
    <name type="scientific">Hanseniaspora osmophila</name>
    <dbReference type="NCBI Taxonomy" id="56408"/>
    <lineage>
        <taxon>Eukaryota</taxon>
        <taxon>Fungi</taxon>
        <taxon>Dikarya</taxon>
        <taxon>Ascomycota</taxon>
        <taxon>Saccharomycotina</taxon>
        <taxon>Saccharomycetes</taxon>
        <taxon>Saccharomycodales</taxon>
        <taxon>Saccharomycodaceae</taxon>
        <taxon>Hanseniaspora</taxon>
    </lineage>
</organism>
<keyword evidence="8 12" id="KW-0560">Oxidoreductase</keyword>
<dbReference type="STRING" id="56408.A0A1E5R7L2"/>
<evidence type="ECO:0000256" key="5">
    <source>
        <dbReference type="ARBA" id="ARBA00022832"/>
    </source>
</evidence>
<dbReference type="AlphaFoldDB" id="A0A1E5R7L2"/>
<feature type="active site" description="Proton acceptor" evidence="12">
    <location>
        <position position="216"/>
    </location>
</feature>
<dbReference type="InterPro" id="IPR027533">
    <property type="entry name" value="3_ketoreductase_fungal"/>
</dbReference>
<evidence type="ECO:0000256" key="8">
    <source>
        <dbReference type="ARBA" id="ARBA00023002"/>
    </source>
</evidence>
<evidence type="ECO:0000256" key="11">
    <source>
        <dbReference type="ARBA" id="ARBA00023160"/>
    </source>
</evidence>
<dbReference type="GO" id="GO:0045703">
    <property type="term" value="F:ketoreductase activity"/>
    <property type="evidence" value="ECO:0007669"/>
    <property type="project" value="UniProtKB-UniRule"/>
</dbReference>
<keyword evidence="11 12" id="KW-0275">Fatty acid biosynthesis</keyword>
<dbReference type="EC" id="1.1.1.330" evidence="12"/>
<dbReference type="PROSITE" id="PS00061">
    <property type="entry name" value="ADH_SHORT"/>
    <property type="match status" value="1"/>
</dbReference>
<keyword evidence="15" id="KW-1185">Reference proteome</keyword>
<dbReference type="PANTHER" id="PTHR43086:SF2">
    <property type="entry name" value="HYDROXYSTEROID DEHYDROGENASE-LIKE PROTEIN 1"/>
    <property type="match status" value="1"/>
</dbReference>
<comment type="similarity">
    <text evidence="12 13">Belongs to the short-chain dehydrogenases/reductases (SDR) family.</text>
</comment>
<comment type="subcellular location">
    <subcellularLocation>
        <location evidence="12">Endoplasmic reticulum membrane</location>
        <topology evidence="12">Single-pass membrane protein</topology>
    </subcellularLocation>
</comment>
<keyword evidence="7 12" id="KW-1133">Transmembrane helix</keyword>
<evidence type="ECO:0000256" key="2">
    <source>
        <dbReference type="ARBA" id="ARBA00022516"/>
    </source>
</evidence>
<keyword evidence="10 12" id="KW-0472">Membrane</keyword>
<evidence type="ECO:0000256" key="12">
    <source>
        <dbReference type="HAMAP-Rule" id="MF_03107"/>
    </source>
</evidence>
<evidence type="ECO:0000256" key="10">
    <source>
        <dbReference type="ARBA" id="ARBA00023136"/>
    </source>
</evidence>
<keyword evidence="6 12" id="KW-0521">NADP</keyword>
<keyword evidence="3 12" id="KW-0812">Transmembrane</keyword>
<dbReference type="Pfam" id="PF00106">
    <property type="entry name" value="adh_short"/>
    <property type="match status" value="1"/>
</dbReference>
<evidence type="ECO:0000313" key="14">
    <source>
        <dbReference type="EMBL" id="OEJ82884.1"/>
    </source>
</evidence>
<comment type="pathway">
    <text evidence="1">Lipid metabolism; fatty acid biosynthesis.</text>
</comment>
<dbReference type="SUPFAM" id="SSF51735">
    <property type="entry name" value="NAD(P)-binding Rossmann-fold domains"/>
    <property type="match status" value="1"/>
</dbReference>
<feature type="binding site" evidence="12">
    <location>
        <position position="203"/>
    </location>
    <ligand>
        <name>substrate</name>
    </ligand>
</feature>
<dbReference type="HAMAP" id="MF_03107">
    <property type="entry name" value="3_ketoreductase"/>
    <property type="match status" value="1"/>
</dbReference>
<keyword evidence="2 12" id="KW-0444">Lipid biosynthesis</keyword>
<dbReference type="GO" id="GO:0030497">
    <property type="term" value="P:fatty acid elongation"/>
    <property type="evidence" value="ECO:0007669"/>
    <property type="project" value="UniProtKB-UniRule"/>
</dbReference>
<sequence length="337" mass="37362">MGLLSVLYKGLFILGAAKVFQLFFRLIQCCLQLFVLPATNFAKYGGTKKSNSQKKYWACVTGASDGIGKEYAYGLAARGFNVLLVSRTESKLVELQKNLVQKYGSQGVEVDYLSMDCAQNKDADYAALKDKIANKKITVLVNNVGLSHDIPVSFLDTDEKEMNDIITINNVSTLRTTKIVLPNMMESVSQNGDVKGLILTMGSFGALFPSPLLATYSGSKAFLQNWSSALSGELKEHGIDCELVLSYLVTSKMSKIRRSTVLIPTPKQFVRSVLDGCGYRGGAQERMSTMTPYWSHGLYHFVVEETYGCYSSLVNMINLKFHKSIRSRALKKRAKKN</sequence>
<dbReference type="PANTHER" id="PTHR43086">
    <property type="entry name" value="VERY-LONG-CHAIN 3-OXOOACYL-COA REDUCTASE"/>
    <property type="match status" value="1"/>
</dbReference>
<dbReference type="CDD" id="cd05356">
    <property type="entry name" value="17beta-HSD1_like_SDR_c"/>
    <property type="match status" value="1"/>
</dbReference>
<dbReference type="OrthoDB" id="5545019at2759"/>
<dbReference type="PIRSF" id="PIRSF000126">
    <property type="entry name" value="11-beta-HSD1"/>
    <property type="match status" value="1"/>
</dbReference>
<evidence type="ECO:0000256" key="13">
    <source>
        <dbReference type="RuleBase" id="RU000363"/>
    </source>
</evidence>
<dbReference type="InterPro" id="IPR020904">
    <property type="entry name" value="Sc_DH/Rdtase_CS"/>
</dbReference>
<dbReference type="PRINTS" id="PR00081">
    <property type="entry name" value="GDHRDH"/>
</dbReference>
<evidence type="ECO:0000313" key="15">
    <source>
        <dbReference type="Proteomes" id="UP000095728"/>
    </source>
</evidence>
<name>A0A1E5R7L2_9ASCO</name>
<evidence type="ECO:0000256" key="1">
    <source>
        <dbReference type="ARBA" id="ARBA00005194"/>
    </source>
</evidence>
<dbReference type="InterPro" id="IPR002347">
    <property type="entry name" value="SDR_fam"/>
</dbReference>
<keyword evidence="5 12" id="KW-0276">Fatty acid metabolism</keyword>
<keyword evidence="4 12" id="KW-0256">Endoplasmic reticulum</keyword>
<evidence type="ECO:0000256" key="4">
    <source>
        <dbReference type="ARBA" id="ARBA00022824"/>
    </source>
</evidence>
<comment type="catalytic activity">
    <reaction evidence="12">
        <text>a very-long-chain (3R)-3-hydroxyacyl-CoA + NADP(+) = a very-long-chain 3-oxoacyl-CoA + NADPH + H(+)</text>
        <dbReference type="Rhea" id="RHEA:48680"/>
        <dbReference type="ChEBI" id="CHEBI:15378"/>
        <dbReference type="ChEBI" id="CHEBI:57783"/>
        <dbReference type="ChEBI" id="CHEBI:58349"/>
        <dbReference type="ChEBI" id="CHEBI:85440"/>
        <dbReference type="ChEBI" id="CHEBI:90725"/>
        <dbReference type="EC" id="1.1.1.330"/>
    </reaction>
</comment>
<dbReference type="GO" id="GO:0005789">
    <property type="term" value="C:endoplasmic reticulum membrane"/>
    <property type="evidence" value="ECO:0007669"/>
    <property type="project" value="UniProtKB-SubCell"/>
</dbReference>
<dbReference type="GO" id="GO:0141040">
    <property type="term" value="F:very-long-chain 3-oxoacyl-CoA reductase activity"/>
    <property type="evidence" value="ECO:0007669"/>
    <property type="project" value="UniProtKB-EC"/>
</dbReference>
<protein>
    <recommendedName>
        <fullName evidence="12">Very-long-chain 3-oxoacyl-CoA reductase</fullName>
        <ecNumber evidence="12">1.1.1.330</ecNumber>
    </recommendedName>
    <alternativeName>
        <fullName evidence="12">3-ketoacyl-CoA reductase</fullName>
        <shortName evidence="12">3-ketoreductase</shortName>
        <shortName evidence="12">KAR</shortName>
    </alternativeName>
    <alternativeName>
        <fullName evidence="12">Microsomal beta-keto-reductase</fullName>
    </alternativeName>
</protein>
<dbReference type="InterPro" id="IPR036291">
    <property type="entry name" value="NAD(P)-bd_dom_sf"/>
</dbReference>
<evidence type="ECO:0000256" key="7">
    <source>
        <dbReference type="ARBA" id="ARBA00022989"/>
    </source>
</evidence>
<keyword evidence="9 12" id="KW-0443">Lipid metabolism</keyword>
<proteinExistence type="inferred from homology"/>
<reference evidence="15" key="1">
    <citation type="journal article" date="2016" name="Genome Announc.">
        <title>Genome sequences of three species of Hanseniaspora isolated from spontaneous wine fermentations.</title>
        <authorList>
            <person name="Sternes P.R."/>
            <person name="Lee D."/>
            <person name="Kutyna D.R."/>
            <person name="Borneman A.R."/>
        </authorList>
    </citation>
    <scope>NUCLEOTIDE SEQUENCE [LARGE SCALE GENOMIC DNA]</scope>
    <source>
        <strain evidence="15">AWRI3579</strain>
    </source>
</reference>
<accession>A0A1E5R7L2</accession>